<organism evidence="1 2">
    <name type="scientific">Trichomonas vaginalis (strain ATCC PRA-98 / G3)</name>
    <dbReference type="NCBI Taxonomy" id="412133"/>
    <lineage>
        <taxon>Eukaryota</taxon>
        <taxon>Metamonada</taxon>
        <taxon>Parabasalia</taxon>
        <taxon>Trichomonadida</taxon>
        <taxon>Trichomonadidae</taxon>
        <taxon>Trichomonas</taxon>
    </lineage>
</organism>
<dbReference type="Gene3D" id="3.80.10.10">
    <property type="entry name" value="Ribonuclease Inhibitor"/>
    <property type="match status" value="2"/>
</dbReference>
<keyword evidence="2" id="KW-1185">Reference proteome</keyword>
<reference evidence="1" key="2">
    <citation type="journal article" date="2007" name="Science">
        <title>Draft genome sequence of the sexually transmitted pathogen Trichomonas vaginalis.</title>
        <authorList>
            <person name="Carlton J.M."/>
            <person name="Hirt R.P."/>
            <person name="Silva J.C."/>
            <person name="Delcher A.L."/>
            <person name="Schatz M."/>
            <person name="Zhao Q."/>
            <person name="Wortman J.R."/>
            <person name="Bidwell S.L."/>
            <person name="Alsmark U.C.M."/>
            <person name="Besteiro S."/>
            <person name="Sicheritz-Ponten T."/>
            <person name="Noel C.J."/>
            <person name="Dacks J.B."/>
            <person name="Foster P.G."/>
            <person name="Simillion C."/>
            <person name="Van de Peer Y."/>
            <person name="Miranda-Saavedra D."/>
            <person name="Barton G.J."/>
            <person name="Westrop G.D."/>
            <person name="Mueller S."/>
            <person name="Dessi D."/>
            <person name="Fiori P.L."/>
            <person name="Ren Q."/>
            <person name="Paulsen I."/>
            <person name="Zhang H."/>
            <person name="Bastida-Corcuera F.D."/>
            <person name="Simoes-Barbosa A."/>
            <person name="Brown M.T."/>
            <person name="Hayes R.D."/>
            <person name="Mukherjee M."/>
            <person name="Okumura C.Y."/>
            <person name="Schneider R."/>
            <person name="Smith A.J."/>
            <person name="Vanacova S."/>
            <person name="Villalvazo M."/>
            <person name="Haas B.J."/>
            <person name="Pertea M."/>
            <person name="Feldblyum T.V."/>
            <person name="Utterback T.R."/>
            <person name="Shu C.L."/>
            <person name="Osoegawa K."/>
            <person name="de Jong P.J."/>
            <person name="Hrdy I."/>
            <person name="Horvathova L."/>
            <person name="Zubacova Z."/>
            <person name="Dolezal P."/>
            <person name="Malik S.B."/>
            <person name="Logsdon J.M. Jr."/>
            <person name="Henze K."/>
            <person name="Gupta A."/>
            <person name="Wang C.C."/>
            <person name="Dunne R.L."/>
            <person name="Upcroft J.A."/>
            <person name="Upcroft P."/>
            <person name="White O."/>
            <person name="Salzberg S.L."/>
            <person name="Tang P."/>
            <person name="Chiu C.-H."/>
            <person name="Lee Y.-S."/>
            <person name="Embley T.M."/>
            <person name="Coombs G.H."/>
            <person name="Mottram J.C."/>
            <person name="Tachezy J."/>
            <person name="Fraser-Liggett C.M."/>
            <person name="Johnson P.J."/>
        </authorList>
    </citation>
    <scope>NUCLEOTIDE SEQUENCE [LARGE SCALE GENOMIC DNA]</scope>
    <source>
        <strain evidence="1">G3</strain>
    </source>
</reference>
<dbReference type="OrthoDB" id="676979at2759"/>
<dbReference type="RefSeq" id="XP_001322572.1">
    <property type="nucleotide sequence ID" value="XM_001322537.1"/>
</dbReference>
<accession>A2EAC2</accession>
<dbReference type="InterPro" id="IPR032675">
    <property type="entry name" value="LRR_dom_sf"/>
</dbReference>
<dbReference type="SUPFAM" id="SSF52058">
    <property type="entry name" value="L domain-like"/>
    <property type="match status" value="2"/>
</dbReference>
<dbReference type="EMBL" id="DS113339">
    <property type="protein sequence ID" value="EAY10349.1"/>
    <property type="molecule type" value="Genomic_DNA"/>
</dbReference>
<dbReference type="Proteomes" id="UP000001542">
    <property type="component" value="Unassembled WGS sequence"/>
</dbReference>
<dbReference type="InParanoid" id="A2EAC2"/>
<dbReference type="InterPro" id="IPR026906">
    <property type="entry name" value="LRR_5"/>
</dbReference>
<dbReference type="PANTHER" id="PTHR45661:SF3">
    <property type="entry name" value="IG-LIKE DOMAIN-CONTAINING PROTEIN"/>
    <property type="match status" value="1"/>
</dbReference>
<evidence type="ECO:0008006" key="3">
    <source>
        <dbReference type="Google" id="ProtNLM"/>
    </source>
</evidence>
<name>A2EAC2_TRIV3</name>
<dbReference type="InterPro" id="IPR053139">
    <property type="entry name" value="Surface_bspA-like"/>
</dbReference>
<dbReference type="Pfam" id="PF13306">
    <property type="entry name" value="LRR_5"/>
    <property type="match status" value="3"/>
</dbReference>
<evidence type="ECO:0000313" key="2">
    <source>
        <dbReference type="Proteomes" id="UP000001542"/>
    </source>
</evidence>
<evidence type="ECO:0000313" key="1">
    <source>
        <dbReference type="EMBL" id="EAY10349.1"/>
    </source>
</evidence>
<dbReference type="VEuPathDB" id="TrichDB:TVAGG3_0924530"/>
<dbReference type="PANTHER" id="PTHR45661">
    <property type="entry name" value="SURFACE ANTIGEN"/>
    <property type="match status" value="1"/>
</dbReference>
<dbReference type="VEuPathDB" id="TrichDB:TVAG_109330"/>
<dbReference type="KEGG" id="tva:4768283"/>
<reference evidence="1" key="1">
    <citation type="submission" date="2006-10" db="EMBL/GenBank/DDBJ databases">
        <authorList>
            <person name="Amadeo P."/>
            <person name="Zhao Q."/>
            <person name="Wortman J."/>
            <person name="Fraser-Liggett C."/>
            <person name="Carlton J."/>
        </authorList>
    </citation>
    <scope>NUCLEOTIDE SEQUENCE</scope>
    <source>
        <strain evidence="1">G3</strain>
    </source>
</reference>
<gene>
    <name evidence="1" type="ORF">TVAG_109330</name>
</gene>
<sequence length="452" mass="51791">MLFSSIVFQSLLNRKVQTDSESDISLTDSQNDDLQKITEEIKTKQITKLIVGGDYYTIPSFDGLSFVKIVEIQSQNIDTIEPNTFKDNRNIQKVILTANVQYILDNAFENSTISEINLENVVEIAREAFKNCKFIQTLKLSQLRTLGSSAFENTPITELKFIDEMTSIPARLCYNCRNLTTVESNAQDISDYAFYNCTSLSKITYSKNLYWFGFYVLAMTKVEELYFGNRIPDLNLVPLKKLIIGINNDNYKIPDLPTLKIIEFTKDCKIINLRNLHVEEVIFPSDPDYRYSIDITNYNLKEFPPGLETVNFVANMPELEKVDLTYCTYIKRNSFFNCPKLKEIIGWGEHSMTVESSLFELCPLINIKTWTNQINISSQVNGYDDNNGVLSYTYITEMTIKGFNSQSYDPKFYCCKDLKKVVIEEGSGLTYIASYQFANCTSLSEVTLSSEI</sequence>
<protein>
    <recommendedName>
        <fullName evidence="3">Surface antigen BspA-like</fullName>
    </recommendedName>
</protein>
<proteinExistence type="predicted"/>
<dbReference type="AlphaFoldDB" id="A2EAC2"/>